<comment type="caution">
    <text evidence="6">Lacks conserved residue(s) required for the propagation of feature annotation.</text>
</comment>
<keyword evidence="10" id="KW-1185">Reference proteome</keyword>
<dbReference type="GO" id="GO:0005604">
    <property type="term" value="C:basement membrane"/>
    <property type="evidence" value="ECO:0007669"/>
    <property type="project" value="TreeGrafter"/>
</dbReference>
<dbReference type="PANTHER" id="PTHR12352:SF3">
    <property type="entry name" value="NIDOGEN-2"/>
    <property type="match status" value="1"/>
</dbReference>
<dbReference type="Pfam" id="PF00086">
    <property type="entry name" value="Thyroglobulin_1"/>
    <property type="match status" value="2"/>
</dbReference>
<sequence length="178" mass="19443">MILVEPTRPKTQCEHHRDSVQTSTPEGQPLVGAYVPQCDENGQYSSRQCHGSTGHCWCVDSTGQERPGTRSSPGTPRVDCNKPDQPQRPKTHCEHHRDSVQTTSPEGYPILGAYVPQCDAEGQYLPQQCHGSTGHCWCVDTTGQERAGSRTEPGVPPKDCSKPGEPFASLSSFMVILI</sequence>
<dbReference type="Gene3D" id="4.10.800.10">
    <property type="entry name" value="Thyroglobulin type-1"/>
    <property type="match status" value="2"/>
</dbReference>
<dbReference type="PANTHER" id="PTHR12352">
    <property type="entry name" value="SECRETED MODULAR CALCIUM-BINDING PROTEIN"/>
    <property type="match status" value="1"/>
</dbReference>
<evidence type="ECO:0000256" key="5">
    <source>
        <dbReference type="ARBA" id="ARBA00023180"/>
    </source>
</evidence>
<accession>A0A3B3ZN78</accession>
<evidence type="ECO:0000256" key="6">
    <source>
        <dbReference type="PROSITE-ProRule" id="PRU00500"/>
    </source>
</evidence>
<feature type="disulfide bond" evidence="6">
    <location>
        <begin position="49"/>
        <end position="56"/>
    </location>
</feature>
<dbReference type="InterPro" id="IPR000716">
    <property type="entry name" value="Thyroglobulin_1"/>
</dbReference>
<dbReference type="Ensembl" id="ENSPMGT00000006487.1">
    <property type="protein sequence ID" value="ENSPMGP00000006108.1"/>
    <property type="gene ID" value="ENSPMGG00000005113.1"/>
</dbReference>
<comment type="subcellular location">
    <subcellularLocation>
        <location evidence="1">Secreted</location>
    </subcellularLocation>
</comment>
<feature type="compositionally biased region" description="Basic and acidic residues" evidence="7">
    <location>
        <begin position="79"/>
        <end position="99"/>
    </location>
</feature>
<feature type="domain" description="Thyroglobulin type-1" evidence="8">
    <location>
        <begin position="10"/>
        <end position="80"/>
    </location>
</feature>
<organism evidence="9 10">
    <name type="scientific">Periophthalmus magnuspinnatus</name>
    <dbReference type="NCBI Taxonomy" id="409849"/>
    <lineage>
        <taxon>Eukaryota</taxon>
        <taxon>Metazoa</taxon>
        <taxon>Chordata</taxon>
        <taxon>Craniata</taxon>
        <taxon>Vertebrata</taxon>
        <taxon>Euteleostomi</taxon>
        <taxon>Actinopterygii</taxon>
        <taxon>Neopterygii</taxon>
        <taxon>Teleostei</taxon>
        <taxon>Neoteleostei</taxon>
        <taxon>Acanthomorphata</taxon>
        <taxon>Gobiaria</taxon>
        <taxon>Gobiiformes</taxon>
        <taxon>Gobioidei</taxon>
        <taxon>Gobiidae</taxon>
        <taxon>Oxudercinae</taxon>
        <taxon>Periophthalmus</taxon>
    </lineage>
</organism>
<feature type="region of interest" description="Disordered" evidence="7">
    <location>
        <begin position="1"/>
        <end position="32"/>
    </location>
</feature>
<dbReference type="SUPFAM" id="SSF57610">
    <property type="entry name" value="Thyroglobulin type-1 domain"/>
    <property type="match status" value="2"/>
</dbReference>
<feature type="disulfide bond" evidence="6">
    <location>
        <begin position="129"/>
        <end position="136"/>
    </location>
</feature>
<evidence type="ECO:0000256" key="4">
    <source>
        <dbReference type="ARBA" id="ARBA00023157"/>
    </source>
</evidence>
<evidence type="ECO:0000256" key="7">
    <source>
        <dbReference type="SAM" id="MobiDB-lite"/>
    </source>
</evidence>
<evidence type="ECO:0000256" key="2">
    <source>
        <dbReference type="ARBA" id="ARBA00022525"/>
    </source>
</evidence>
<dbReference type="GO" id="GO:0007160">
    <property type="term" value="P:cell-matrix adhesion"/>
    <property type="evidence" value="ECO:0007669"/>
    <property type="project" value="TreeGrafter"/>
</dbReference>
<evidence type="ECO:0000313" key="10">
    <source>
        <dbReference type="Proteomes" id="UP000261520"/>
    </source>
</evidence>
<feature type="region of interest" description="Disordered" evidence="7">
    <location>
        <begin position="63"/>
        <end position="106"/>
    </location>
</feature>
<evidence type="ECO:0000256" key="3">
    <source>
        <dbReference type="ARBA" id="ARBA00022737"/>
    </source>
</evidence>
<dbReference type="PROSITE" id="PS51162">
    <property type="entry name" value="THYROGLOBULIN_1_2"/>
    <property type="match status" value="2"/>
</dbReference>
<evidence type="ECO:0000259" key="8">
    <source>
        <dbReference type="PROSITE" id="PS51162"/>
    </source>
</evidence>
<reference evidence="9" key="1">
    <citation type="submission" date="2025-08" db="UniProtKB">
        <authorList>
            <consortium name="Ensembl"/>
        </authorList>
    </citation>
    <scope>IDENTIFICATION</scope>
</reference>
<keyword evidence="4 6" id="KW-1015">Disulfide bond</keyword>
<feature type="compositionally biased region" description="Basic and acidic residues" evidence="7">
    <location>
        <begin position="7"/>
        <end position="19"/>
    </location>
</feature>
<name>A0A3B3ZN78_9GOBI</name>
<evidence type="ECO:0000256" key="1">
    <source>
        <dbReference type="ARBA" id="ARBA00004613"/>
    </source>
</evidence>
<dbReference type="InterPro" id="IPR051950">
    <property type="entry name" value="Dev_reg/Prot_inhib"/>
</dbReference>
<feature type="compositionally biased region" description="Polar residues" evidence="7">
    <location>
        <begin position="63"/>
        <end position="74"/>
    </location>
</feature>
<dbReference type="FunFam" id="4.10.800.10:FF:000001">
    <property type="entry name" value="Testican-3 isoform 2"/>
    <property type="match status" value="2"/>
</dbReference>
<reference evidence="9" key="2">
    <citation type="submission" date="2025-09" db="UniProtKB">
        <authorList>
            <consortium name="Ensembl"/>
        </authorList>
    </citation>
    <scope>IDENTIFICATION</scope>
</reference>
<dbReference type="Proteomes" id="UP000261520">
    <property type="component" value="Unplaced"/>
</dbReference>
<dbReference type="SMART" id="SM00211">
    <property type="entry name" value="TY"/>
    <property type="match status" value="2"/>
</dbReference>
<dbReference type="PROSITE" id="PS00484">
    <property type="entry name" value="THYROGLOBULIN_1_1"/>
    <property type="match status" value="2"/>
</dbReference>
<proteinExistence type="predicted"/>
<protein>
    <recommendedName>
        <fullName evidence="8">Thyroglobulin type-1 domain-containing protein</fullName>
    </recommendedName>
</protein>
<dbReference type="GO" id="GO:0005615">
    <property type="term" value="C:extracellular space"/>
    <property type="evidence" value="ECO:0007669"/>
    <property type="project" value="TreeGrafter"/>
</dbReference>
<keyword evidence="3" id="KW-0677">Repeat</keyword>
<feature type="domain" description="Thyroglobulin type-1" evidence="8">
    <location>
        <begin position="90"/>
        <end position="160"/>
    </location>
</feature>
<keyword evidence="2" id="KW-0964">Secreted</keyword>
<keyword evidence="5" id="KW-0325">Glycoprotein</keyword>
<dbReference type="AlphaFoldDB" id="A0A3B3ZN78"/>
<dbReference type="InterPro" id="IPR036857">
    <property type="entry name" value="Thyroglobulin_1_sf"/>
</dbReference>
<dbReference type="CDD" id="cd00191">
    <property type="entry name" value="TY"/>
    <property type="match status" value="2"/>
</dbReference>
<evidence type="ECO:0000313" key="9">
    <source>
        <dbReference type="Ensembl" id="ENSPMGP00000006108.1"/>
    </source>
</evidence>